<dbReference type="Pfam" id="PF05016">
    <property type="entry name" value="ParE_toxin"/>
    <property type="match status" value="1"/>
</dbReference>
<sequence>MRKSKYKLSKLAQAHLLKIKHYTVSEFSQTQWDSYKNKLLTGFEMLADNPSVGITCNELFQNGFYFPIGKHTVYFTKENRFILVVAVLNQSQLPQKHLRSGLLSLSKGKGVVI</sequence>
<dbReference type="EMBL" id="MSCH01000003">
    <property type="protein sequence ID" value="PQJ53061.1"/>
    <property type="molecule type" value="Genomic_DNA"/>
</dbReference>
<dbReference type="OrthoDB" id="516834at2"/>
<evidence type="ECO:0000256" key="1">
    <source>
        <dbReference type="ARBA" id="ARBA00022649"/>
    </source>
</evidence>
<dbReference type="Proteomes" id="UP000239007">
    <property type="component" value="Unassembled WGS sequence"/>
</dbReference>
<organism evidence="2 3">
    <name type="scientific">Psychrosphaera saromensis</name>
    <dbReference type="NCBI Taxonomy" id="716813"/>
    <lineage>
        <taxon>Bacteria</taxon>
        <taxon>Pseudomonadati</taxon>
        <taxon>Pseudomonadota</taxon>
        <taxon>Gammaproteobacteria</taxon>
        <taxon>Alteromonadales</taxon>
        <taxon>Pseudoalteromonadaceae</taxon>
        <taxon>Psychrosphaera</taxon>
    </lineage>
</organism>
<proteinExistence type="predicted"/>
<protein>
    <submittedName>
        <fullName evidence="2">Plasmid stabilization protein</fullName>
    </submittedName>
</protein>
<dbReference type="Gene3D" id="3.30.2310.20">
    <property type="entry name" value="RelE-like"/>
    <property type="match status" value="1"/>
</dbReference>
<dbReference type="AlphaFoldDB" id="A0A2S7UUV1"/>
<comment type="caution">
    <text evidence="2">The sequence shown here is derived from an EMBL/GenBank/DDBJ whole genome shotgun (WGS) entry which is preliminary data.</text>
</comment>
<dbReference type="RefSeq" id="WP_105051533.1">
    <property type="nucleotide sequence ID" value="NZ_BMYG01000003.1"/>
</dbReference>
<evidence type="ECO:0000313" key="3">
    <source>
        <dbReference type="Proteomes" id="UP000239007"/>
    </source>
</evidence>
<gene>
    <name evidence="2" type="ORF">BTO11_04905</name>
</gene>
<name>A0A2S7UUV1_9GAMM</name>
<keyword evidence="1" id="KW-1277">Toxin-antitoxin system</keyword>
<evidence type="ECO:0000313" key="2">
    <source>
        <dbReference type="EMBL" id="PQJ53061.1"/>
    </source>
</evidence>
<reference evidence="2 3" key="1">
    <citation type="submission" date="2016-12" db="EMBL/GenBank/DDBJ databases">
        <title>Diversity of luminous bacteria.</title>
        <authorList>
            <person name="Yoshizawa S."/>
            <person name="Kogure K."/>
        </authorList>
    </citation>
    <scope>NUCLEOTIDE SEQUENCE [LARGE SCALE GENOMIC DNA]</scope>
    <source>
        <strain evidence="2 3">SA4-48</strain>
    </source>
</reference>
<dbReference type="InterPro" id="IPR035093">
    <property type="entry name" value="RelE/ParE_toxin_dom_sf"/>
</dbReference>
<dbReference type="InterPro" id="IPR007712">
    <property type="entry name" value="RelE/ParE_toxin"/>
</dbReference>
<accession>A0A2S7UUV1</accession>
<keyword evidence="3" id="KW-1185">Reference proteome</keyword>